<comment type="similarity">
    <text evidence="1">To bacterial alkanal monooxygenase alpha and beta chains.</text>
</comment>
<evidence type="ECO:0000259" key="2">
    <source>
        <dbReference type="Pfam" id="PF00296"/>
    </source>
</evidence>
<feature type="domain" description="Luciferase-like" evidence="2">
    <location>
        <begin position="1"/>
        <end position="255"/>
    </location>
</feature>
<dbReference type="GO" id="GO:0005829">
    <property type="term" value="C:cytosol"/>
    <property type="evidence" value="ECO:0007669"/>
    <property type="project" value="TreeGrafter"/>
</dbReference>
<dbReference type="CDD" id="cd00347">
    <property type="entry name" value="Flavin_utilizing_monoxygenases"/>
    <property type="match status" value="1"/>
</dbReference>
<dbReference type="InterPro" id="IPR036661">
    <property type="entry name" value="Luciferase-like_sf"/>
</dbReference>
<dbReference type="EMBL" id="FNQR01000019">
    <property type="protein sequence ID" value="SEB13453.1"/>
    <property type="molecule type" value="Genomic_DNA"/>
</dbReference>
<dbReference type="AlphaFoldDB" id="A0A1H4GV71"/>
<dbReference type="GO" id="GO:0016705">
    <property type="term" value="F:oxidoreductase activity, acting on paired donors, with incorporation or reduction of molecular oxygen"/>
    <property type="evidence" value="ECO:0007669"/>
    <property type="project" value="InterPro"/>
</dbReference>
<evidence type="ECO:0000313" key="4">
    <source>
        <dbReference type="Proteomes" id="UP000198584"/>
    </source>
</evidence>
<gene>
    <name evidence="3" type="ORF">SAMN05421743_1193</name>
</gene>
<dbReference type="InterPro" id="IPR011251">
    <property type="entry name" value="Luciferase-like_dom"/>
</dbReference>
<dbReference type="PANTHER" id="PTHR30137">
    <property type="entry name" value="LUCIFERASE-LIKE MONOOXYGENASE"/>
    <property type="match status" value="1"/>
</dbReference>
<dbReference type="OrthoDB" id="9780518at2"/>
<proteinExistence type="predicted"/>
<sequence length="330" mass="36897">MQLSVLDQSPISKGNTATETLNNSLMLAQTAEKLGYHRYWMAEHHNTNGLACSSPEIMITRIGASTGRIRIGSGGVLLPQYSPLKVAENFKMLEALFPNRIDLGLGRSPGGSQKTRLALTDGINKTLSAFPRQVQELQQFLHGDIPKEHSSFGVKATPYTNSNPDVWVLGLSSRGARHAANNGTGFTFGHFIDPAHGEEAIDTYRTHFKPAYDKSSPQVNVCVFVVCADTDEEAEQLALSQDMWLLQVEKGLDTRVPSVEEVKNHTFTLKEIEKIRKNRRRMIVGSQAKVKQELLKLEELYQTDEFLIITNIYDFNAKLRSYQLIADITF</sequence>
<organism evidence="3 4">
    <name type="scientific">Thalassobacillus cyri</name>
    <dbReference type="NCBI Taxonomy" id="571932"/>
    <lineage>
        <taxon>Bacteria</taxon>
        <taxon>Bacillati</taxon>
        <taxon>Bacillota</taxon>
        <taxon>Bacilli</taxon>
        <taxon>Bacillales</taxon>
        <taxon>Bacillaceae</taxon>
        <taxon>Thalassobacillus</taxon>
    </lineage>
</organism>
<dbReference type="InterPro" id="IPR019949">
    <property type="entry name" value="CmoO-like"/>
</dbReference>
<dbReference type="RefSeq" id="WP_093046298.1">
    <property type="nucleotide sequence ID" value="NZ_FNQR01000019.1"/>
</dbReference>
<dbReference type="FunFam" id="3.20.20.30:FF:000002">
    <property type="entry name" value="LLM class flavin-dependent oxidoreductase"/>
    <property type="match status" value="1"/>
</dbReference>
<dbReference type="Proteomes" id="UP000198584">
    <property type="component" value="Unassembled WGS sequence"/>
</dbReference>
<evidence type="ECO:0000313" key="3">
    <source>
        <dbReference type="EMBL" id="SEB13453.1"/>
    </source>
</evidence>
<dbReference type="SUPFAM" id="SSF51679">
    <property type="entry name" value="Bacterial luciferase-like"/>
    <property type="match status" value="1"/>
</dbReference>
<dbReference type="NCBIfam" id="TIGR03558">
    <property type="entry name" value="oxido_grp_1"/>
    <property type="match status" value="1"/>
</dbReference>
<dbReference type="STRING" id="571932.SAMN05421743_1193"/>
<keyword evidence="4" id="KW-1185">Reference proteome</keyword>
<reference evidence="3 4" key="1">
    <citation type="submission" date="2016-10" db="EMBL/GenBank/DDBJ databases">
        <authorList>
            <person name="de Groot N.N."/>
        </authorList>
    </citation>
    <scope>NUCLEOTIDE SEQUENCE [LARGE SCALE GENOMIC DNA]</scope>
    <source>
        <strain evidence="3 4">CCM7597</strain>
    </source>
</reference>
<dbReference type="PANTHER" id="PTHR30137:SF19">
    <property type="entry name" value="LUCIFERASE-LIKE MONOOXYGENASE"/>
    <property type="match status" value="1"/>
</dbReference>
<dbReference type="Gene3D" id="3.20.20.30">
    <property type="entry name" value="Luciferase-like domain"/>
    <property type="match status" value="1"/>
</dbReference>
<dbReference type="InterPro" id="IPR050766">
    <property type="entry name" value="Bact_Lucif_Oxidored"/>
</dbReference>
<protein>
    <submittedName>
        <fullName evidence="3">Luciferase family oxidoreductase, group 1</fullName>
    </submittedName>
</protein>
<evidence type="ECO:0000256" key="1">
    <source>
        <dbReference type="ARBA" id="ARBA00007789"/>
    </source>
</evidence>
<dbReference type="Pfam" id="PF00296">
    <property type="entry name" value="Bac_luciferase"/>
    <property type="match status" value="1"/>
</dbReference>
<accession>A0A1H4GV71</accession>
<name>A0A1H4GV71_9BACI</name>